<feature type="compositionally biased region" description="Basic and acidic residues" evidence="7">
    <location>
        <begin position="177"/>
        <end position="191"/>
    </location>
</feature>
<keyword evidence="5" id="KW-0067">ATP-binding</keyword>
<sequence>MAQAARLSLRMQKELKLLLSDPPPGATFPYLSPDFEQLTSPASLSAIDAQIEGPKGTVYEKGYFHIKIQIPERYPFQPPVVTFATPIYHPNIDTGGRICLDILNLPPKGAWQPSLNISTVITSIGLLLSEPNPDDGLMCEASREYKYNKQAFDQKARSMTEKYARALCGGSSSGNEGLKEKKAFTDEDRSEVSNSKQHGISGKLSLQLSGSAKNLNDTRLSDQSNSATLNSQMEIKHKMDLTYVPCYSNINDLKLSGMRRKLSLEASCESRKRNIDEKNTPQHANHSNLPIPSASQHMKTAGACDFSCQDVGFHLGPKYPVCKNASTESSKNVQGGHMDPGQMQQVPQPALKKVCPGMAITEDVVYGHLKPPVEDTDQVANNITNFSNKNRISDRKLSMGYKESAKKAREDNKENTPQVALPRLITDPDKHLNGGPANWNLNSTNQNQGQHRRLSLQPLKSLQASCASNNEVNALDNVLGNSINHQMTEKSQSITSEVIVMDSDDEVIVMDSDDEEEIQLPTRGKPILGRRRLCLAGKRRAKE</sequence>
<dbReference type="InterPro" id="IPR023313">
    <property type="entry name" value="UBQ-conjugating_AS"/>
</dbReference>
<dbReference type="PANTHER" id="PTHR24068">
    <property type="entry name" value="UBIQUITIN-CONJUGATING ENZYME E2"/>
    <property type="match status" value="1"/>
</dbReference>
<dbReference type="EnsemblPlants" id="Kaladp0023s0023.1.v1.1">
    <property type="protein sequence ID" value="Kaladp0023s0023.1.v1.1"/>
    <property type="gene ID" value="Kaladp0023s0023.v1.1"/>
</dbReference>
<dbReference type="CDD" id="cd23805">
    <property type="entry name" value="UBCc_UBE2T"/>
    <property type="match status" value="1"/>
</dbReference>
<evidence type="ECO:0000256" key="6">
    <source>
        <dbReference type="PROSITE-ProRule" id="PRU10133"/>
    </source>
</evidence>
<dbReference type="SMART" id="SM00212">
    <property type="entry name" value="UBCc"/>
    <property type="match status" value="1"/>
</dbReference>
<dbReference type="InterPro" id="IPR016135">
    <property type="entry name" value="UBQ-conjugating_enzyme/RWD"/>
</dbReference>
<evidence type="ECO:0000313" key="9">
    <source>
        <dbReference type="EnsemblPlants" id="Kaladp0023s0023.1.v1.1"/>
    </source>
</evidence>
<dbReference type="GO" id="GO:0061631">
    <property type="term" value="F:ubiquitin conjugating enzyme activity"/>
    <property type="evidence" value="ECO:0007669"/>
    <property type="project" value="UniProtKB-EC"/>
</dbReference>
<protein>
    <recommendedName>
        <fullName evidence="1">E2 ubiquitin-conjugating enzyme</fullName>
        <ecNumber evidence="1">2.3.2.23</ecNumber>
    </recommendedName>
</protein>
<feature type="region of interest" description="Disordered" evidence="7">
    <location>
        <begin position="430"/>
        <end position="453"/>
    </location>
</feature>
<reference evidence="9" key="1">
    <citation type="submission" date="2021-01" db="UniProtKB">
        <authorList>
            <consortium name="EnsemblPlants"/>
        </authorList>
    </citation>
    <scope>IDENTIFICATION</scope>
</reference>
<accession>A0A7N0T4U5</accession>
<dbReference type="PROSITE" id="PS00183">
    <property type="entry name" value="UBC_1"/>
    <property type="match status" value="1"/>
</dbReference>
<keyword evidence="3" id="KW-0547">Nucleotide-binding</keyword>
<dbReference type="Gene3D" id="3.10.110.10">
    <property type="entry name" value="Ubiquitin Conjugating Enzyme"/>
    <property type="match status" value="1"/>
</dbReference>
<feature type="compositionally biased region" description="Polar residues" evidence="7">
    <location>
        <begin position="192"/>
        <end position="207"/>
    </location>
</feature>
<evidence type="ECO:0000259" key="8">
    <source>
        <dbReference type="PROSITE" id="PS50127"/>
    </source>
</evidence>
<dbReference type="Proteomes" id="UP000594263">
    <property type="component" value="Unplaced"/>
</dbReference>
<organism evidence="9 10">
    <name type="scientific">Kalanchoe fedtschenkoi</name>
    <name type="common">Lavender scallops</name>
    <name type="synonym">South American air plant</name>
    <dbReference type="NCBI Taxonomy" id="63787"/>
    <lineage>
        <taxon>Eukaryota</taxon>
        <taxon>Viridiplantae</taxon>
        <taxon>Streptophyta</taxon>
        <taxon>Embryophyta</taxon>
        <taxon>Tracheophyta</taxon>
        <taxon>Spermatophyta</taxon>
        <taxon>Magnoliopsida</taxon>
        <taxon>eudicotyledons</taxon>
        <taxon>Gunneridae</taxon>
        <taxon>Pentapetalae</taxon>
        <taxon>Saxifragales</taxon>
        <taxon>Crassulaceae</taxon>
        <taxon>Kalanchoe</taxon>
    </lineage>
</organism>
<dbReference type="PROSITE" id="PS50127">
    <property type="entry name" value="UBC_2"/>
    <property type="match status" value="1"/>
</dbReference>
<dbReference type="Pfam" id="PF00179">
    <property type="entry name" value="UQ_con"/>
    <property type="match status" value="1"/>
</dbReference>
<evidence type="ECO:0000313" key="10">
    <source>
        <dbReference type="Proteomes" id="UP000594263"/>
    </source>
</evidence>
<feature type="compositionally biased region" description="Polar residues" evidence="7">
    <location>
        <begin position="439"/>
        <end position="449"/>
    </location>
</feature>
<dbReference type="InterPro" id="IPR000608">
    <property type="entry name" value="UBC"/>
</dbReference>
<keyword evidence="4" id="KW-0833">Ubl conjugation pathway</keyword>
<evidence type="ECO:0000256" key="7">
    <source>
        <dbReference type="SAM" id="MobiDB-lite"/>
    </source>
</evidence>
<evidence type="ECO:0000256" key="1">
    <source>
        <dbReference type="ARBA" id="ARBA00012486"/>
    </source>
</evidence>
<proteinExistence type="predicted"/>
<evidence type="ECO:0000256" key="4">
    <source>
        <dbReference type="ARBA" id="ARBA00022786"/>
    </source>
</evidence>
<keyword evidence="10" id="KW-1185">Reference proteome</keyword>
<dbReference type="SUPFAM" id="SSF54495">
    <property type="entry name" value="UBC-like"/>
    <property type="match status" value="1"/>
</dbReference>
<dbReference type="GO" id="GO:0005524">
    <property type="term" value="F:ATP binding"/>
    <property type="evidence" value="ECO:0007669"/>
    <property type="project" value="UniProtKB-KW"/>
</dbReference>
<dbReference type="EC" id="2.3.2.23" evidence="1"/>
<feature type="domain" description="UBC core" evidence="8">
    <location>
        <begin position="6"/>
        <end position="165"/>
    </location>
</feature>
<keyword evidence="2" id="KW-0808">Transferase</keyword>
<evidence type="ECO:0000256" key="5">
    <source>
        <dbReference type="ARBA" id="ARBA00022840"/>
    </source>
</evidence>
<name>A0A7N0T4U5_KALFE</name>
<evidence type="ECO:0000256" key="3">
    <source>
        <dbReference type="ARBA" id="ARBA00022741"/>
    </source>
</evidence>
<feature type="active site" description="Glycyl thioester intermediate" evidence="6">
    <location>
        <position position="99"/>
    </location>
</feature>
<dbReference type="FunFam" id="3.10.110.10:FF:000041">
    <property type="entry name" value="Ubiquitin-conjugating enzyme E2 T"/>
    <property type="match status" value="1"/>
</dbReference>
<dbReference type="AlphaFoldDB" id="A0A7N0T4U5"/>
<evidence type="ECO:0000256" key="2">
    <source>
        <dbReference type="ARBA" id="ARBA00022679"/>
    </source>
</evidence>
<feature type="region of interest" description="Disordered" evidence="7">
    <location>
        <begin position="170"/>
        <end position="207"/>
    </location>
</feature>
<dbReference type="Gramene" id="Kaladp0023s0023.1.v1.1">
    <property type="protein sequence ID" value="Kaladp0023s0023.1.v1.1"/>
    <property type="gene ID" value="Kaladp0023s0023.v1.1"/>
</dbReference>